<reference evidence="2 3" key="1">
    <citation type="submission" date="2024-02" db="EMBL/GenBank/DDBJ databases">
        <title>Deinococcus xinjiangensis NBRC 107630.</title>
        <authorList>
            <person name="Ichikawa N."/>
            <person name="Katano-Makiyama Y."/>
            <person name="Hidaka K."/>
        </authorList>
    </citation>
    <scope>NUCLEOTIDE SEQUENCE [LARGE SCALE GENOMIC DNA]</scope>
    <source>
        <strain evidence="2 3">NBRC 107630</strain>
    </source>
</reference>
<name>A0ABP9VAY2_9DEIO</name>
<evidence type="ECO:0000313" key="2">
    <source>
        <dbReference type="EMBL" id="GAA5502422.1"/>
    </source>
</evidence>
<dbReference type="Proteomes" id="UP001458946">
    <property type="component" value="Unassembled WGS sequence"/>
</dbReference>
<accession>A0ABP9VAY2</accession>
<organism evidence="2 3">
    <name type="scientific">Deinococcus xinjiangensis</name>
    <dbReference type="NCBI Taxonomy" id="457454"/>
    <lineage>
        <taxon>Bacteria</taxon>
        <taxon>Thermotogati</taxon>
        <taxon>Deinococcota</taxon>
        <taxon>Deinococci</taxon>
        <taxon>Deinococcales</taxon>
        <taxon>Deinococcaceae</taxon>
        <taxon>Deinococcus</taxon>
    </lineage>
</organism>
<comment type="caution">
    <text evidence="2">The sequence shown here is derived from an EMBL/GenBank/DDBJ whole genome shotgun (WGS) entry which is preliminary data.</text>
</comment>
<sequence>MTVRSGSTAAKRTCKAAKQRGCNGLTGIHMSQTGGRKQQQAEGHKAEVLAKLVGKGSHFFPPRGGLKPEKTGTP</sequence>
<proteinExistence type="predicted"/>
<feature type="region of interest" description="Disordered" evidence="1">
    <location>
        <begin position="55"/>
        <end position="74"/>
    </location>
</feature>
<evidence type="ECO:0000313" key="3">
    <source>
        <dbReference type="Proteomes" id="UP001458946"/>
    </source>
</evidence>
<dbReference type="EMBL" id="BAABRN010000023">
    <property type="protein sequence ID" value="GAA5502422.1"/>
    <property type="molecule type" value="Genomic_DNA"/>
</dbReference>
<protein>
    <submittedName>
        <fullName evidence="2">Uncharacterized protein</fullName>
    </submittedName>
</protein>
<evidence type="ECO:0000256" key="1">
    <source>
        <dbReference type="SAM" id="MobiDB-lite"/>
    </source>
</evidence>
<keyword evidence="3" id="KW-1185">Reference proteome</keyword>
<gene>
    <name evidence="2" type="ORF">Dxin01_02166</name>
</gene>